<accession>A0A449BFU2</accession>
<evidence type="ECO:0000313" key="5">
    <source>
        <dbReference type="EMBL" id="VEU81296.1"/>
    </source>
</evidence>
<dbReference type="PANTHER" id="PTHR43132">
    <property type="entry name" value="ARSENICAL RESISTANCE OPERON REPRESSOR ARSR-RELATED"/>
    <property type="match status" value="1"/>
</dbReference>
<keyword evidence="1" id="KW-0805">Transcription regulation</keyword>
<dbReference type="SMART" id="SM00418">
    <property type="entry name" value="HTH_ARSR"/>
    <property type="match status" value="1"/>
</dbReference>
<dbReference type="EMBL" id="LR215048">
    <property type="protein sequence ID" value="VEU81296.1"/>
    <property type="molecule type" value="Genomic_DNA"/>
</dbReference>
<evidence type="ECO:0000313" key="6">
    <source>
        <dbReference type="Proteomes" id="UP000289841"/>
    </source>
</evidence>
<dbReference type="Gene3D" id="1.10.10.10">
    <property type="entry name" value="Winged helix-like DNA-binding domain superfamily/Winged helix DNA-binding domain"/>
    <property type="match status" value="1"/>
</dbReference>
<proteinExistence type="predicted"/>
<dbReference type="InterPro" id="IPR036388">
    <property type="entry name" value="WH-like_DNA-bd_sf"/>
</dbReference>
<dbReference type="STRING" id="1278311.GCA_000428705_00836"/>
<keyword evidence="6" id="KW-1185">Reference proteome</keyword>
<keyword evidence="3" id="KW-0804">Transcription</keyword>
<evidence type="ECO:0000259" key="4">
    <source>
        <dbReference type="PROSITE" id="PS50987"/>
    </source>
</evidence>
<dbReference type="RefSeq" id="WP_026390442.1">
    <property type="nucleotide sequence ID" value="NZ_LR215048.1"/>
</dbReference>
<dbReference type="Pfam" id="PF01022">
    <property type="entry name" value="HTH_5"/>
    <property type="match status" value="1"/>
</dbReference>
<feature type="domain" description="HTH arsR-type" evidence="4">
    <location>
        <begin position="4"/>
        <end position="98"/>
    </location>
</feature>
<dbReference type="Proteomes" id="UP000289841">
    <property type="component" value="Chromosome"/>
</dbReference>
<dbReference type="InterPro" id="IPR036390">
    <property type="entry name" value="WH_DNA-bd_sf"/>
</dbReference>
<reference evidence="5 6" key="1">
    <citation type="submission" date="2019-01" db="EMBL/GenBank/DDBJ databases">
        <authorList>
            <consortium name="Pathogen Informatics"/>
        </authorList>
    </citation>
    <scope>NUCLEOTIDE SEQUENCE [LARGE SCALE GENOMIC DNA]</scope>
    <source>
        <strain evidence="5 6">NCTC10138</strain>
    </source>
</reference>
<protein>
    <submittedName>
        <fullName evidence="5">HTH-type transcriptional repressor CzrA</fullName>
    </submittedName>
</protein>
<evidence type="ECO:0000256" key="2">
    <source>
        <dbReference type="ARBA" id="ARBA00023125"/>
    </source>
</evidence>
<dbReference type="PRINTS" id="PR00778">
    <property type="entry name" value="HTHARSR"/>
</dbReference>
<organism evidence="5 6">
    <name type="scientific">Haploplasma axanthum</name>
    <name type="common">Acholeplasma axanthum</name>
    <dbReference type="NCBI Taxonomy" id="29552"/>
    <lineage>
        <taxon>Bacteria</taxon>
        <taxon>Bacillati</taxon>
        <taxon>Mycoplasmatota</taxon>
        <taxon>Mollicutes</taxon>
        <taxon>Acholeplasmatales</taxon>
        <taxon>Acholeplasmataceae</taxon>
        <taxon>Haploplasma</taxon>
    </lineage>
</organism>
<evidence type="ECO:0000256" key="1">
    <source>
        <dbReference type="ARBA" id="ARBA00023015"/>
    </source>
</evidence>
<dbReference type="NCBIfam" id="NF033788">
    <property type="entry name" value="HTH_metalloreg"/>
    <property type="match status" value="1"/>
</dbReference>
<dbReference type="CDD" id="cd00090">
    <property type="entry name" value="HTH_ARSR"/>
    <property type="match status" value="1"/>
</dbReference>
<dbReference type="KEGG" id="aaxa:NCTC10138_01694"/>
<dbReference type="InterPro" id="IPR001845">
    <property type="entry name" value="HTH_ArsR_DNA-bd_dom"/>
</dbReference>
<evidence type="ECO:0000256" key="3">
    <source>
        <dbReference type="ARBA" id="ARBA00023163"/>
    </source>
</evidence>
<dbReference type="GO" id="GO:0003700">
    <property type="term" value="F:DNA-binding transcription factor activity"/>
    <property type="evidence" value="ECO:0007669"/>
    <property type="project" value="InterPro"/>
</dbReference>
<dbReference type="SUPFAM" id="SSF46785">
    <property type="entry name" value="Winged helix' DNA-binding domain"/>
    <property type="match status" value="1"/>
</dbReference>
<dbReference type="PANTHER" id="PTHR43132:SF6">
    <property type="entry name" value="HTH-TYPE TRANSCRIPTIONAL REPRESSOR CZRA"/>
    <property type="match status" value="1"/>
</dbReference>
<dbReference type="GO" id="GO:0003677">
    <property type="term" value="F:DNA binding"/>
    <property type="evidence" value="ECO:0007669"/>
    <property type="project" value="UniProtKB-KW"/>
</dbReference>
<dbReference type="PROSITE" id="PS50987">
    <property type="entry name" value="HTH_ARSR_2"/>
    <property type="match status" value="1"/>
</dbReference>
<dbReference type="AlphaFoldDB" id="A0A449BFU2"/>
<sequence length="99" mass="11329">MKKIDIKTITSISNLFKVISDPTRIKILYVLKDTKLNVTTISELIGVTQSAVSHQLRVLRVANLVTKDKKGKEVIYSLYDKHVYDIFETAIIHVNEEKN</sequence>
<keyword evidence="2" id="KW-0238">DNA-binding</keyword>
<name>A0A449BFU2_HAPAX</name>
<dbReference type="InterPro" id="IPR051011">
    <property type="entry name" value="Metal_resp_trans_reg"/>
</dbReference>
<gene>
    <name evidence="5" type="primary">czrA</name>
    <name evidence="5" type="ORF">NCTC10138_01694</name>
</gene>
<dbReference type="OrthoDB" id="9794330at2"/>
<dbReference type="InterPro" id="IPR011991">
    <property type="entry name" value="ArsR-like_HTH"/>
</dbReference>